<reference evidence="3" key="1">
    <citation type="journal article" date="2017" name="Virol. J.">
        <title>Detection and genome characterization of four novel bat hepadnaviruses and a hepevirus in China.</title>
        <authorList>
            <person name="Wang B."/>
            <person name="Yang X.L."/>
            <person name="Li W."/>
            <person name="Zhu Y."/>
            <person name="Ge X.Y."/>
            <person name="Zhang L.B."/>
            <person name="Zhang Y.Z."/>
            <person name="Bock C.T."/>
            <person name="Shi Z.L."/>
        </authorList>
    </citation>
    <scope>NUCLEOTIDE SEQUENCE</scope>
    <source>
        <strain evidence="3">BtHBVRs3364</strain>
    </source>
</reference>
<organism evidence="3">
    <name type="scientific">Horseshoe bat hepatitis B virus</name>
    <dbReference type="NCBI Taxonomy" id="1508711"/>
    <lineage>
        <taxon>Viruses</taxon>
        <taxon>Riboviria</taxon>
        <taxon>Pararnavirae</taxon>
        <taxon>Artverviricota</taxon>
        <taxon>Revtraviricetes</taxon>
        <taxon>Blubervirales</taxon>
        <taxon>Hepadnaviridae</taxon>
        <taxon>Orthohepadnavirus</taxon>
        <taxon>Orthohepadnavirus rotundifolii</taxon>
        <taxon>Roundleaf bat hepatitis B virus</taxon>
    </lineage>
</organism>
<dbReference type="InterPro" id="IPR000236">
    <property type="entry name" value="Transactivation_prot_X"/>
</dbReference>
<evidence type="ECO:0000313" key="3">
    <source>
        <dbReference type="EMBL" id="AQT40959.1"/>
    </source>
</evidence>
<dbReference type="Pfam" id="PF00739">
    <property type="entry name" value="X"/>
    <property type="match status" value="1"/>
</dbReference>
<protein>
    <recommendedName>
        <fullName evidence="1">Protein X</fullName>
    </recommendedName>
    <alternativeName>
        <fullName evidence="1">HBx</fullName>
    </alternativeName>
    <alternativeName>
        <fullName evidence="1">Peptide X</fullName>
    </alternativeName>
    <alternativeName>
        <fullName evidence="1">pX</fullName>
    </alternativeName>
</protein>
<evidence type="ECO:0000256" key="2">
    <source>
        <dbReference type="SAM" id="MobiDB-lite"/>
    </source>
</evidence>
<feature type="region of interest" description="Disordered" evidence="2">
    <location>
        <begin position="27"/>
        <end position="47"/>
    </location>
</feature>
<comment type="similarity">
    <text evidence="1">Belongs to the orthohepadnavirus protein X family.</text>
</comment>
<accession>A0A1S6LQV2</accession>
<dbReference type="GO" id="GO:0019079">
    <property type="term" value="P:viral genome replication"/>
    <property type="evidence" value="ECO:0007669"/>
    <property type="project" value="InterPro"/>
</dbReference>
<comment type="subcellular location">
    <subcellularLocation>
        <location evidence="1">Host cytoplasm</location>
    </subcellularLocation>
    <subcellularLocation>
        <location evidence="1">Host nucleus</location>
    </subcellularLocation>
    <subcellularLocation>
        <location evidence="1">Host mitochondrion</location>
    </subcellularLocation>
</comment>
<proteinExistence type="inferred from homology"/>
<dbReference type="GO" id="GO:0033650">
    <property type="term" value="C:host cell mitochondrion"/>
    <property type="evidence" value="ECO:0007669"/>
    <property type="project" value="UniProtKB-SubCell"/>
</dbReference>
<keyword evidence="1" id="KW-1048">Host nucleus</keyword>
<evidence type="ECO:0000256" key="1">
    <source>
        <dbReference type="RuleBase" id="RU361181"/>
    </source>
</evidence>
<keyword evidence="1" id="KW-1045">Host mitochondrion</keyword>
<dbReference type="GO" id="GO:0042025">
    <property type="term" value="C:host cell nucleus"/>
    <property type="evidence" value="ECO:0007669"/>
    <property type="project" value="UniProtKB-SubCell"/>
</dbReference>
<name>A0A1S6LQV2_9HEPA</name>
<comment type="subunit">
    <text evidence="1">May form homodimer.</text>
</comment>
<dbReference type="EMBL" id="KX513949">
    <property type="protein sequence ID" value="AQT40959.1"/>
    <property type="molecule type" value="Genomic_DNA"/>
</dbReference>
<keyword evidence="1" id="KW-0945">Host-virus interaction</keyword>
<comment type="function">
    <text evidence="1">Multifunctional protein that may modulate protein degradation pathways, apoptosis, transcription, signal transduction, cell cycle progress, and genetic stability by directly or indirectly interacting with host factors.</text>
</comment>
<sequence>MAARLYCELDPARDVLLLRPVGAESRGRPVPRLPGHQNSSSAAEVPPVHRQDLAVRRLPACAFSSAGPCALRFTCADVANNMETPVMNFVTWQAARQRGSYLRTLDSWQWYFGQSVMNQWEETGWGDRVIAYVLGGCRHKLR</sequence>
<keyword evidence="1" id="KW-1035">Host cytoplasm</keyword>
<gene>
    <name evidence="1" type="primary">X</name>
</gene>